<keyword evidence="11" id="KW-0106">Calcium</keyword>
<dbReference type="Gene3D" id="2.60.40.10">
    <property type="entry name" value="Immunoglobulins"/>
    <property type="match status" value="1"/>
</dbReference>
<feature type="active site" description="Charge relay system" evidence="12 13">
    <location>
        <position position="591"/>
    </location>
</feature>
<evidence type="ECO:0000256" key="13">
    <source>
        <dbReference type="PROSITE-ProRule" id="PRU01240"/>
    </source>
</evidence>
<dbReference type="SUPFAM" id="SSF52743">
    <property type="entry name" value="Subtilisin-like"/>
    <property type="match status" value="1"/>
</dbReference>
<keyword evidence="19" id="KW-1185">Reference proteome</keyword>
<dbReference type="Gene3D" id="2.60.40.1710">
    <property type="entry name" value="Subtilisin-like superfamily"/>
    <property type="match status" value="1"/>
</dbReference>
<sequence length="1534" mass="166431">MAMFKKSFVAVLVIILVFSNLNLVSANENQTKKSVISKLEQINKLRKSKTTSLEKPTDKATFEASEEVRIIVEVEGKTPLEHANEQGVLYKELSESTKNSFRNQITSQQNAVKDAISSKRIAVNYQNNFKTSFNGFSGLVKFGDIKKIESTKGVKQVYLANEYNRPKITPDMDKSHQFIGSEQTWKVDGYKGEGMVVAVLDTGVDPDHQDFVLSEDTEEALTTDGVKALIAENSLKGKFFTEKVPFGYNYYDHNDTILDLGPGASEHGMHVAGTAVANGKIKGVAPEAQVLGMKVFSNDPNYPSTWSDVYLAAIDESIMLGADVLNMSLGSTASFYEANSPEDIAITRAVENGIVAAISAGNSGHVGYGWDNPFYQNPDIGVVGAPGLNTDSIQVAASGNEAYLYEHKFSVPGEDFEASGYGADDWTSLAELKGLEVVSLSKLNDGATVYGDTSDYEGVDVEGKVVLVSRGELSFNAKTENAAAAGAVGIIVYNNNPSATFYKDQGGWSIPFAMIHQKEGLALEKLFAEGPLSLKVEKLSEKESPEMGRLTDFSSWGTTPSLELKPEITAPGGNIYSTLQDNSYGSMSGTSMASPHVAGGSALVQQYLESDERFANLSAEARSRLAKALLMNTAEVIVDLQEQPFSPRRQGAGMMQLHDAVTTPLVVVDQQTDEAKVELKDFTSKTFTLNLTAENITDKAVSYEVDTSVLTDTLQKSSTVDYNALIAGDMEDAVVNAPKTIEVPAGKSIDFTVTVDISNAKIPGIDKSGNATTFELQKDIFVEGFVTLTDTSGEAAPLSVPYTGFYGEWDNPQVVDGFADLDEPAYYDLSSSGFTNMLYGESGNFTASVSKDDNTFYPISPNGDGYFDDIYPLPAFLRNATEMQFNILDANDKQLRTVLKQYDVRKTYYDAGNGSNYSFNADRSWDGTNDKRVVKDGLYYYEIKSKIDYKDADWQSKKIPVYLDTTAPSVEATYDAEAQKLSMEGKDSGTGLATYYVFVDGTLVNSYDASESSVDLTGKVNDDSIIEVAAEDNAANLGYSTVAVNDTERPVVFIDEEAPEPYGVYASNEVRVSGYVEENGMLDSITVNGESIDFTTTEDGTYAFETTVTFEKDDKYEIQVTATDVSGNEYGVSRKVFIDTTSPKISVDIPEFVDHDVKELTVPFTLEDNYHAISLTVGDDHVFEEPFSSPVSIMEPYKETVEHTISLESGNNTFVAKVEDFAGNTVEKEFSVYRNETEGRVDRLAGADRYETSAAISQSGWKSSDVVVLARGDDYVDALLATPLAKKYDAPLLLTEKDVLTEATKAEIERLGAKQVYVIGGEPSIKAGVVNTLTDLDLEVTRLAGNDRYETAAVIANEVAPDGANEAVIINSDDFPDALSVASYAAAQEMPILLTRKYVVPRATKNALYDLDVNKTLVIGGKSVISNFATSALPKSKRLSGGNRYETSVEIAKHFDVSTDKYFVATGKSFADALSGAALAAKKGTGILLVEDEVTSETADFLTSKGIELITVLGGKDIVSEDVVTQLNDILSND</sequence>
<dbReference type="PROSITE" id="PS51892">
    <property type="entry name" value="SUBTILASE"/>
    <property type="match status" value="1"/>
</dbReference>
<comment type="cofactor">
    <cofactor evidence="1">
        <name>Ca(2+)</name>
        <dbReference type="ChEBI" id="CHEBI:29108"/>
    </cofactor>
</comment>
<organism evidence="18 19">
    <name type="scientific">Paraliobacillus ryukyuensis</name>
    <dbReference type="NCBI Taxonomy" id="200904"/>
    <lineage>
        <taxon>Bacteria</taxon>
        <taxon>Bacillati</taxon>
        <taxon>Bacillota</taxon>
        <taxon>Bacilli</taxon>
        <taxon>Bacillales</taxon>
        <taxon>Bacillaceae</taxon>
        <taxon>Paraliobacillus</taxon>
    </lineage>
</organism>
<comment type="similarity">
    <text evidence="3 13 14">Belongs to the peptidase S8 family.</text>
</comment>
<dbReference type="PRINTS" id="PR00723">
    <property type="entry name" value="SUBTILISIN"/>
</dbReference>
<evidence type="ECO:0000256" key="12">
    <source>
        <dbReference type="PIRSR" id="PIRSR615500-1"/>
    </source>
</evidence>
<comment type="subcellular location">
    <subcellularLocation>
        <location evidence="2">Secreted</location>
    </subcellularLocation>
</comment>
<evidence type="ECO:0000256" key="2">
    <source>
        <dbReference type="ARBA" id="ARBA00004613"/>
    </source>
</evidence>
<evidence type="ECO:0000259" key="16">
    <source>
        <dbReference type="Pfam" id="PF02225"/>
    </source>
</evidence>
<dbReference type="STRING" id="200904.GCA_900168775_00127"/>
<feature type="domain" description="PA" evidence="16">
    <location>
        <begin position="452"/>
        <end position="523"/>
    </location>
</feature>
<dbReference type="InterPro" id="IPR023827">
    <property type="entry name" value="Peptidase_S8_Asp-AS"/>
</dbReference>
<gene>
    <name evidence="18" type="ORF">DES48_103202</name>
</gene>
<dbReference type="EMBL" id="QNRI01000003">
    <property type="protein sequence ID" value="RBO99875.1"/>
    <property type="molecule type" value="Genomic_DNA"/>
</dbReference>
<evidence type="ECO:0000256" key="8">
    <source>
        <dbReference type="ARBA" id="ARBA00022737"/>
    </source>
</evidence>
<protein>
    <submittedName>
        <fullName evidence="18">Lactocepin</fullName>
    </submittedName>
</protein>
<dbReference type="PROSITE" id="PS00138">
    <property type="entry name" value="SUBTILASE_SER"/>
    <property type="match status" value="1"/>
</dbReference>
<evidence type="ECO:0000259" key="17">
    <source>
        <dbReference type="Pfam" id="PF06280"/>
    </source>
</evidence>
<dbReference type="InterPro" id="IPR050131">
    <property type="entry name" value="Peptidase_S8_subtilisin-like"/>
</dbReference>
<feature type="active site" description="Charge relay system" evidence="12 13">
    <location>
        <position position="267"/>
    </location>
</feature>
<accession>A0A366ECU4</accession>
<dbReference type="Pfam" id="PF02225">
    <property type="entry name" value="PA"/>
    <property type="match status" value="1"/>
</dbReference>
<evidence type="ECO:0000256" key="3">
    <source>
        <dbReference type="ARBA" id="ARBA00011073"/>
    </source>
</evidence>
<keyword evidence="6 13" id="KW-0645">Protease</keyword>
<dbReference type="Gene3D" id="3.40.50.200">
    <property type="entry name" value="Peptidase S8/S53 domain"/>
    <property type="match status" value="1"/>
</dbReference>
<dbReference type="InterPro" id="IPR036852">
    <property type="entry name" value="Peptidase_S8/S53_dom_sf"/>
</dbReference>
<evidence type="ECO:0000313" key="18">
    <source>
        <dbReference type="EMBL" id="RBO99875.1"/>
    </source>
</evidence>
<dbReference type="InterPro" id="IPR015500">
    <property type="entry name" value="Peptidase_S8_subtilisin-rel"/>
</dbReference>
<evidence type="ECO:0000256" key="6">
    <source>
        <dbReference type="ARBA" id="ARBA00022670"/>
    </source>
</evidence>
<dbReference type="PROSITE" id="PS00137">
    <property type="entry name" value="SUBTILASE_HIS"/>
    <property type="match status" value="1"/>
</dbReference>
<evidence type="ECO:0000256" key="7">
    <source>
        <dbReference type="ARBA" id="ARBA00022729"/>
    </source>
</evidence>
<proteinExistence type="inferred from homology"/>
<dbReference type="Proteomes" id="UP000252254">
    <property type="component" value="Unassembled WGS sequence"/>
</dbReference>
<dbReference type="PANTHER" id="PTHR43806:SF11">
    <property type="entry name" value="CEREVISIN-RELATED"/>
    <property type="match status" value="1"/>
</dbReference>
<keyword evidence="10 13" id="KW-0720">Serine protease</keyword>
<name>A0A366ECU4_9BACI</name>
<evidence type="ECO:0000256" key="14">
    <source>
        <dbReference type="RuleBase" id="RU003355"/>
    </source>
</evidence>
<dbReference type="CDD" id="cd07475">
    <property type="entry name" value="Peptidases_S8_C5a_Peptidase"/>
    <property type="match status" value="1"/>
</dbReference>
<evidence type="ECO:0000259" key="15">
    <source>
        <dbReference type="Pfam" id="PF00082"/>
    </source>
</evidence>
<dbReference type="InterPro" id="IPR022398">
    <property type="entry name" value="Peptidase_S8_His-AS"/>
</dbReference>
<reference evidence="18 19" key="1">
    <citation type="submission" date="2018-06" db="EMBL/GenBank/DDBJ databases">
        <title>Genomic Encyclopedia of Type Strains, Phase IV (KMG-IV): sequencing the most valuable type-strain genomes for metagenomic binning, comparative biology and taxonomic classification.</title>
        <authorList>
            <person name="Goeker M."/>
        </authorList>
    </citation>
    <scope>NUCLEOTIDE SEQUENCE [LARGE SCALE GENOMIC DNA]</scope>
    <source>
        <strain evidence="18 19">DSM 15140</strain>
    </source>
</reference>
<dbReference type="PANTHER" id="PTHR43806">
    <property type="entry name" value="PEPTIDASE S8"/>
    <property type="match status" value="1"/>
</dbReference>
<dbReference type="GO" id="GO:0016020">
    <property type="term" value="C:membrane"/>
    <property type="evidence" value="ECO:0007669"/>
    <property type="project" value="InterPro"/>
</dbReference>
<dbReference type="GO" id="GO:0004252">
    <property type="term" value="F:serine-type endopeptidase activity"/>
    <property type="evidence" value="ECO:0007669"/>
    <property type="project" value="UniProtKB-UniRule"/>
</dbReference>
<feature type="active site" description="Charge relay system" evidence="12 13">
    <location>
        <position position="201"/>
    </location>
</feature>
<dbReference type="InterPro" id="IPR023828">
    <property type="entry name" value="Peptidase_S8_Ser-AS"/>
</dbReference>
<dbReference type="InterPro" id="IPR013783">
    <property type="entry name" value="Ig-like_fold"/>
</dbReference>
<feature type="domain" description="Peptidase S8/S53" evidence="15">
    <location>
        <begin position="192"/>
        <end position="653"/>
    </location>
</feature>
<keyword evidence="9 13" id="KW-0378">Hydrolase</keyword>
<comment type="caution">
    <text evidence="18">The sequence shown here is derived from an EMBL/GenBank/DDBJ whole genome shotgun (WGS) entry which is preliminary data.</text>
</comment>
<dbReference type="InterPro" id="IPR034216">
    <property type="entry name" value="C5a_Peptidase"/>
</dbReference>
<evidence type="ECO:0000256" key="1">
    <source>
        <dbReference type="ARBA" id="ARBA00001913"/>
    </source>
</evidence>
<evidence type="ECO:0000256" key="4">
    <source>
        <dbReference type="ARBA" id="ARBA00022512"/>
    </source>
</evidence>
<dbReference type="InterPro" id="IPR010435">
    <property type="entry name" value="C5a/SBT2-like_Fn3"/>
</dbReference>
<feature type="domain" description="C5a peptidase/Subtilisin-like protease SBT2-like Fn3-like" evidence="17">
    <location>
        <begin position="677"/>
        <end position="803"/>
    </location>
</feature>
<dbReference type="InterPro" id="IPR000209">
    <property type="entry name" value="Peptidase_S8/S53_dom"/>
</dbReference>
<dbReference type="GO" id="GO:0006508">
    <property type="term" value="P:proteolysis"/>
    <property type="evidence" value="ECO:0007669"/>
    <property type="project" value="UniProtKB-KW"/>
</dbReference>
<keyword evidence="8" id="KW-0677">Repeat</keyword>
<evidence type="ECO:0000256" key="5">
    <source>
        <dbReference type="ARBA" id="ARBA00022525"/>
    </source>
</evidence>
<evidence type="ECO:0000313" key="19">
    <source>
        <dbReference type="Proteomes" id="UP000252254"/>
    </source>
</evidence>
<dbReference type="InterPro" id="IPR007253">
    <property type="entry name" value="Cell_wall-bd_2"/>
</dbReference>
<dbReference type="Pfam" id="PF06280">
    <property type="entry name" value="fn3_5"/>
    <property type="match status" value="1"/>
</dbReference>
<dbReference type="InterPro" id="IPR046450">
    <property type="entry name" value="PA_dom_sf"/>
</dbReference>
<dbReference type="Pfam" id="PF00082">
    <property type="entry name" value="Peptidase_S8"/>
    <property type="match status" value="1"/>
</dbReference>
<evidence type="ECO:0000256" key="10">
    <source>
        <dbReference type="ARBA" id="ARBA00022825"/>
    </source>
</evidence>
<dbReference type="Gene3D" id="3.50.30.30">
    <property type="match status" value="1"/>
</dbReference>
<dbReference type="PROSITE" id="PS00136">
    <property type="entry name" value="SUBTILASE_ASP"/>
    <property type="match status" value="1"/>
</dbReference>
<keyword evidence="4" id="KW-0134">Cell wall</keyword>
<dbReference type="Pfam" id="PF04122">
    <property type="entry name" value="CW_binding_2"/>
    <property type="match status" value="3"/>
</dbReference>
<dbReference type="InterPro" id="IPR003137">
    <property type="entry name" value="PA_domain"/>
</dbReference>
<keyword evidence="7" id="KW-0732">Signal</keyword>
<evidence type="ECO:0000256" key="11">
    <source>
        <dbReference type="ARBA" id="ARBA00022837"/>
    </source>
</evidence>
<keyword evidence="5" id="KW-0964">Secreted</keyword>
<dbReference type="GO" id="GO:0005576">
    <property type="term" value="C:extracellular region"/>
    <property type="evidence" value="ECO:0007669"/>
    <property type="project" value="UniProtKB-SubCell"/>
</dbReference>
<dbReference type="SUPFAM" id="SSF52025">
    <property type="entry name" value="PA domain"/>
    <property type="match status" value="1"/>
</dbReference>
<evidence type="ECO:0000256" key="9">
    <source>
        <dbReference type="ARBA" id="ARBA00022801"/>
    </source>
</evidence>
<dbReference type="Gene3D" id="3.40.50.12090">
    <property type="match status" value="2"/>
</dbReference>